<evidence type="ECO:0000256" key="1">
    <source>
        <dbReference type="ARBA" id="ARBA00008668"/>
    </source>
</evidence>
<dbReference type="AlphaFoldDB" id="A0AAP0HHA1"/>
<sequence>MDHTQNIGLQWLLITTLALLFKPAPIMLLMYDLCFLMTQVEATKVPAIIVFGDSTVDAGNNNHVQTLARSNFAPYGRDFEGGKPTGRFSNGRLATDFFSEALGIKAFIPAYLDPAYGIEDFATGVTFASAGTGYDNLTSQITNVIPLWKQIEYFKDYKAKLSAYLGKTKAEETIQQALFVTSLGTNDFVVDYYLFPSRPSQFTIEEMGGCREDLNNLARDFGGKVSGVVSKLSKELTGTKMVFLNLLDKPLHIIRNPHLYGLATSTIRIASDQEAIAHIVGRLENVGRGCCGSGTFEIAFACHEPDPFTCTNASAYAFWDSVHPTELMVRLGQDIFVGSRGFLESSPSRWAMTDHAVKHLGRKSV</sequence>
<keyword evidence="2" id="KW-0812">Transmembrane</keyword>
<dbReference type="EMBL" id="JBBNAE010000011">
    <property type="protein sequence ID" value="KAK9084732.1"/>
    <property type="molecule type" value="Genomic_DNA"/>
</dbReference>
<organism evidence="3 4">
    <name type="scientific">Stephania japonica</name>
    <dbReference type="NCBI Taxonomy" id="461633"/>
    <lineage>
        <taxon>Eukaryota</taxon>
        <taxon>Viridiplantae</taxon>
        <taxon>Streptophyta</taxon>
        <taxon>Embryophyta</taxon>
        <taxon>Tracheophyta</taxon>
        <taxon>Spermatophyta</taxon>
        <taxon>Magnoliopsida</taxon>
        <taxon>Ranunculales</taxon>
        <taxon>Menispermaceae</taxon>
        <taxon>Menispermoideae</taxon>
        <taxon>Cissampelideae</taxon>
        <taxon>Stephania</taxon>
    </lineage>
</organism>
<reference evidence="3 4" key="1">
    <citation type="submission" date="2024-01" db="EMBL/GenBank/DDBJ databases">
        <title>Genome assemblies of Stephania.</title>
        <authorList>
            <person name="Yang L."/>
        </authorList>
    </citation>
    <scope>NUCLEOTIDE SEQUENCE [LARGE SCALE GENOMIC DNA]</scope>
    <source>
        <strain evidence="3">QJT</strain>
        <tissue evidence="3">Leaf</tissue>
    </source>
</reference>
<accession>A0AAP0HHA1</accession>
<dbReference type="InterPro" id="IPR050592">
    <property type="entry name" value="GDSL_lipolytic_enzyme"/>
</dbReference>
<dbReference type="CDD" id="cd01837">
    <property type="entry name" value="SGNH_plant_lipase_like"/>
    <property type="match status" value="1"/>
</dbReference>
<dbReference type="InterPro" id="IPR001087">
    <property type="entry name" value="GDSL"/>
</dbReference>
<dbReference type="Gene3D" id="3.40.50.1110">
    <property type="entry name" value="SGNH hydrolase"/>
    <property type="match status" value="2"/>
</dbReference>
<comment type="similarity">
    <text evidence="1">Belongs to the 'GDSL' lipolytic enzyme family.</text>
</comment>
<evidence type="ECO:0000256" key="2">
    <source>
        <dbReference type="SAM" id="Phobius"/>
    </source>
</evidence>
<comment type="caution">
    <text evidence="3">The sequence shown here is derived from an EMBL/GenBank/DDBJ whole genome shotgun (WGS) entry which is preliminary data.</text>
</comment>
<dbReference type="GO" id="GO:0016788">
    <property type="term" value="F:hydrolase activity, acting on ester bonds"/>
    <property type="evidence" value="ECO:0007669"/>
    <property type="project" value="InterPro"/>
</dbReference>
<dbReference type="InterPro" id="IPR036514">
    <property type="entry name" value="SGNH_hydro_sf"/>
</dbReference>
<dbReference type="Proteomes" id="UP001417504">
    <property type="component" value="Unassembled WGS sequence"/>
</dbReference>
<dbReference type="Pfam" id="PF00657">
    <property type="entry name" value="Lipase_GDSL"/>
    <property type="match status" value="1"/>
</dbReference>
<keyword evidence="4" id="KW-1185">Reference proteome</keyword>
<dbReference type="PANTHER" id="PTHR45642:SF32">
    <property type="entry name" value="GDSL-LIKE LIPASE_ACYLHYDROLASE"/>
    <property type="match status" value="1"/>
</dbReference>
<keyword evidence="2" id="KW-0472">Membrane</keyword>
<protein>
    <recommendedName>
        <fullName evidence="5">GDSL esterase/lipase</fullName>
    </recommendedName>
</protein>
<evidence type="ECO:0000313" key="4">
    <source>
        <dbReference type="Proteomes" id="UP001417504"/>
    </source>
</evidence>
<evidence type="ECO:0008006" key="5">
    <source>
        <dbReference type="Google" id="ProtNLM"/>
    </source>
</evidence>
<dbReference type="PANTHER" id="PTHR45642">
    <property type="entry name" value="GDSL ESTERASE/LIPASE EXL3"/>
    <property type="match status" value="1"/>
</dbReference>
<feature type="transmembrane region" description="Helical" evidence="2">
    <location>
        <begin position="12"/>
        <end position="31"/>
    </location>
</feature>
<evidence type="ECO:0000313" key="3">
    <source>
        <dbReference type="EMBL" id="KAK9084732.1"/>
    </source>
</evidence>
<keyword evidence="2" id="KW-1133">Transmembrane helix</keyword>
<dbReference type="InterPro" id="IPR035669">
    <property type="entry name" value="SGNH_plant_lipase-like"/>
</dbReference>
<gene>
    <name evidence="3" type="ORF">Sjap_025143</name>
</gene>
<name>A0AAP0HHA1_9MAGN</name>
<proteinExistence type="inferred from homology"/>